<evidence type="ECO:0000256" key="5">
    <source>
        <dbReference type="ARBA" id="ARBA00022692"/>
    </source>
</evidence>
<evidence type="ECO:0000256" key="7">
    <source>
        <dbReference type="ARBA" id="ARBA00023136"/>
    </source>
</evidence>
<evidence type="ECO:0000256" key="4">
    <source>
        <dbReference type="ARBA" id="ARBA00022679"/>
    </source>
</evidence>
<dbReference type="GO" id="GO:0016020">
    <property type="term" value="C:membrane"/>
    <property type="evidence" value="ECO:0007669"/>
    <property type="project" value="UniProtKB-SubCell"/>
</dbReference>
<gene>
    <name evidence="9" type="ORF">X975_02673</name>
</gene>
<evidence type="ECO:0000256" key="3">
    <source>
        <dbReference type="ARBA" id="ARBA00022676"/>
    </source>
</evidence>
<dbReference type="GO" id="GO:0005737">
    <property type="term" value="C:cytoplasm"/>
    <property type="evidence" value="ECO:0007669"/>
    <property type="project" value="TreeGrafter"/>
</dbReference>
<keyword evidence="4 8" id="KW-0808">Transferase</keyword>
<evidence type="ECO:0000256" key="8">
    <source>
        <dbReference type="RuleBase" id="RU366017"/>
    </source>
</evidence>
<feature type="transmembrane region" description="Helical" evidence="8">
    <location>
        <begin position="20"/>
        <end position="42"/>
    </location>
</feature>
<feature type="non-terminal residue" evidence="9">
    <location>
        <position position="304"/>
    </location>
</feature>
<dbReference type="InterPro" id="IPR008166">
    <property type="entry name" value="Glyco_transf_92"/>
</dbReference>
<dbReference type="Pfam" id="PF01697">
    <property type="entry name" value="Glyco_transf_92"/>
    <property type="match status" value="1"/>
</dbReference>
<sequence>MKTSIPRKPVWDPWEWTPKQLVNVCNTLLLLLITVMCGMVIYEVYDLDKRFISFIDTSIVAIDVNNVDFMNSDSSSYWRNVTKDITVYSAFYDSSFQYDSCLYIIGSSALNDIPTEDLRCLIKYQDGEIGLVNVSCTDVVGHTSKIFYCFTEKGVVPQQVALMSLIDTIPTQWVNVERISQSRNVDNINRNIVACVKPFVENLTSVKIVSAFIKYYEMIGLKHIYFYNYNASQEVVDFIGSLIDDGYSINLLQWNKDETTNANWHSVGSELVQDCSHRNLGEFSHILVVDIWDFIVPIKYDTLT</sequence>
<evidence type="ECO:0000256" key="2">
    <source>
        <dbReference type="ARBA" id="ARBA00007647"/>
    </source>
</evidence>
<comment type="similarity">
    <text evidence="2 8">Belongs to the glycosyltransferase 92 family.</text>
</comment>
<keyword evidence="6 8" id="KW-1133">Transmembrane helix</keyword>
<organism evidence="9 10">
    <name type="scientific">Stegodyphus mimosarum</name>
    <name type="common">African social velvet spider</name>
    <dbReference type="NCBI Taxonomy" id="407821"/>
    <lineage>
        <taxon>Eukaryota</taxon>
        <taxon>Metazoa</taxon>
        <taxon>Ecdysozoa</taxon>
        <taxon>Arthropoda</taxon>
        <taxon>Chelicerata</taxon>
        <taxon>Arachnida</taxon>
        <taxon>Araneae</taxon>
        <taxon>Araneomorphae</taxon>
        <taxon>Entelegynae</taxon>
        <taxon>Eresoidea</taxon>
        <taxon>Eresidae</taxon>
        <taxon>Stegodyphus</taxon>
    </lineage>
</organism>
<comment type="subcellular location">
    <subcellularLocation>
        <location evidence="1">Membrane</location>
        <topology evidence="1">Single-pass membrane protein</topology>
    </subcellularLocation>
</comment>
<dbReference type="EMBL" id="KK120964">
    <property type="protein sequence ID" value="KFM79456.1"/>
    <property type="molecule type" value="Genomic_DNA"/>
</dbReference>
<evidence type="ECO:0000256" key="1">
    <source>
        <dbReference type="ARBA" id="ARBA00004167"/>
    </source>
</evidence>
<evidence type="ECO:0000313" key="10">
    <source>
        <dbReference type="Proteomes" id="UP000054359"/>
    </source>
</evidence>
<keyword evidence="3 8" id="KW-0328">Glycosyltransferase</keyword>
<keyword evidence="5 8" id="KW-0812">Transmembrane</keyword>
<protein>
    <recommendedName>
        <fullName evidence="8">Glycosyltransferase family 92 protein</fullName>
        <ecNumber evidence="8">2.4.1.-</ecNumber>
    </recommendedName>
</protein>
<dbReference type="Proteomes" id="UP000054359">
    <property type="component" value="Unassembled WGS sequence"/>
</dbReference>
<accession>A0A087UQ17</accession>
<dbReference type="PANTHER" id="PTHR21461">
    <property type="entry name" value="GLYCOSYLTRANSFERASE FAMILY 92 PROTEIN"/>
    <property type="match status" value="1"/>
</dbReference>
<dbReference type="OMA" id="HINKANY"/>
<proteinExistence type="inferred from homology"/>
<keyword evidence="7 8" id="KW-0472">Membrane</keyword>
<dbReference type="GO" id="GO:0016757">
    <property type="term" value="F:glycosyltransferase activity"/>
    <property type="evidence" value="ECO:0007669"/>
    <property type="project" value="UniProtKB-UniRule"/>
</dbReference>
<name>A0A087UQ17_STEMI</name>
<reference evidence="9 10" key="1">
    <citation type="submission" date="2013-11" db="EMBL/GenBank/DDBJ databases">
        <title>Genome sequencing of Stegodyphus mimosarum.</title>
        <authorList>
            <person name="Bechsgaard J."/>
        </authorList>
    </citation>
    <scope>NUCLEOTIDE SEQUENCE [LARGE SCALE GENOMIC DNA]</scope>
</reference>
<keyword evidence="10" id="KW-1185">Reference proteome</keyword>
<dbReference type="AlphaFoldDB" id="A0A087UQ17"/>
<evidence type="ECO:0000313" key="9">
    <source>
        <dbReference type="EMBL" id="KFM79456.1"/>
    </source>
</evidence>
<dbReference type="EC" id="2.4.1.-" evidence="8"/>
<evidence type="ECO:0000256" key="6">
    <source>
        <dbReference type="ARBA" id="ARBA00022989"/>
    </source>
</evidence>
<dbReference type="OrthoDB" id="6416283at2759"/>
<dbReference type="PANTHER" id="PTHR21461:SF40">
    <property type="entry name" value="GLYCOSYLTRANSFERASE FAMILY 92 PROTEIN"/>
    <property type="match status" value="1"/>
</dbReference>